<dbReference type="Gene3D" id="3.40.50.880">
    <property type="match status" value="1"/>
</dbReference>
<evidence type="ECO:0000313" key="2">
    <source>
        <dbReference type="EMBL" id="MFC7126377.1"/>
    </source>
</evidence>
<evidence type="ECO:0000313" key="3">
    <source>
        <dbReference type="Proteomes" id="UP001596414"/>
    </source>
</evidence>
<evidence type="ECO:0000259" key="1">
    <source>
        <dbReference type="Pfam" id="PF14258"/>
    </source>
</evidence>
<dbReference type="RefSeq" id="WP_267635933.1">
    <property type="nucleotide sequence ID" value="NZ_JAODIY010000001.1"/>
</dbReference>
<name>A0ABD5XDD2_9EURY</name>
<dbReference type="Pfam" id="PF14258">
    <property type="entry name" value="DUF4350"/>
    <property type="match status" value="1"/>
</dbReference>
<proteinExistence type="predicted"/>
<dbReference type="EMBL" id="JBHSZQ010000020">
    <property type="protein sequence ID" value="MFC7126377.1"/>
    <property type="molecule type" value="Genomic_DNA"/>
</dbReference>
<gene>
    <name evidence="2" type="ORF">ACFQJ7_10075</name>
</gene>
<comment type="caution">
    <text evidence="2">The sequence shown here is derived from an EMBL/GenBank/DDBJ whole genome shotgun (WGS) entry which is preliminary data.</text>
</comment>
<feature type="domain" description="DUF4350" evidence="1">
    <location>
        <begin position="45"/>
        <end position="250"/>
    </location>
</feature>
<organism evidence="2 3">
    <name type="scientific">Halovenus rubra</name>
    <dbReference type="NCBI Taxonomy" id="869890"/>
    <lineage>
        <taxon>Archaea</taxon>
        <taxon>Methanobacteriati</taxon>
        <taxon>Methanobacteriota</taxon>
        <taxon>Stenosarchaea group</taxon>
        <taxon>Halobacteria</taxon>
        <taxon>Halobacteriales</taxon>
        <taxon>Haloarculaceae</taxon>
        <taxon>Halovenus</taxon>
    </lineage>
</organism>
<accession>A0ABD5XDD2</accession>
<dbReference type="Proteomes" id="UP001596414">
    <property type="component" value="Unassembled WGS sequence"/>
</dbReference>
<dbReference type="InterPro" id="IPR025646">
    <property type="entry name" value="DUF4350"/>
</dbReference>
<sequence>MARASWLPEGWNVSLPRALLAALGCTVLVALVVLATVSTTAFGLYNPTWEGTSDLREEIGADRNLDLLTDTAEYGDLDPDKAVAFVIAPDEEYDDQAAAAVRQFAERGGTVVVFENFETSGNALLSDIDAEARFDGRVFRDEQHYFRGPEMPVATTVENHTLTEGVDRLTLNLATAVEPGNATVLVGTSEFAYLAEEPDAELDDEDELASYPVATIESVGAGDVVAVGDPSITINAMLGESDNAVFLEQLYADSDRVVFDLSHHESVPPLTSTLLVIRETPLLQVLLGGVAIAAVVAASRGQFRRLGRRLTGTAGWQQVRRRVGLRSDPDGQMMSADERARYLRRQHPDWDEERINRIVTAFNRTTEQESKRE</sequence>
<protein>
    <submittedName>
        <fullName evidence="2">DUF4350 domain-containing protein</fullName>
    </submittedName>
</protein>
<reference evidence="2 3" key="1">
    <citation type="journal article" date="2014" name="Int. J. Syst. Evol. Microbiol.">
        <title>Complete genome sequence of Corynebacterium casei LMG S-19264T (=DSM 44701T), isolated from a smear-ripened cheese.</title>
        <authorList>
            <consortium name="US DOE Joint Genome Institute (JGI-PGF)"/>
            <person name="Walter F."/>
            <person name="Albersmeier A."/>
            <person name="Kalinowski J."/>
            <person name="Ruckert C."/>
        </authorList>
    </citation>
    <scope>NUCLEOTIDE SEQUENCE [LARGE SCALE GENOMIC DNA]</scope>
    <source>
        <strain evidence="2 3">CGMCC 4.7215</strain>
    </source>
</reference>
<dbReference type="InterPro" id="IPR029062">
    <property type="entry name" value="Class_I_gatase-like"/>
</dbReference>
<dbReference type="AlphaFoldDB" id="A0ABD5XDD2"/>